<organism evidence="1 2">
    <name type="scientific">Niastella soli</name>
    <dbReference type="NCBI Taxonomy" id="2821487"/>
    <lineage>
        <taxon>Bacteria</taxon>
        <taxon>Pseudomonadati</taxon>
        <taxon>Bacteroidota</taxon>
        <taxon>Chitinophagia</taxon>
        <taxon>Chitinophagales</taxon>
        <taxon>Chitinophagaceae</taxon>
        <taxon>Niastella</taxon>
    </lineage>
</organism>
<keyword evidence="2" id="KW-1185">Reference proteome</keyword>
<name>A0ABS3YYP3_9BACT</name>
<protein>
    <submittedName>
        <fullName evidence="1">Uncharacterized protein</fullName>
    </submittedName>
</protein>
<reference evidence="1 2" key="1">
    <citation type="submission" date="2021-03" db="EMBL/GenBank/DDBJ databases">
        <title>Assistant Professor.</title>
        <authorList>
            <person name="Huq M.A."/>
        </authorList>
    </citation>
    <scope>NUCLEOTIDE SEQUENCE [LARGE SCALE GENOMIC DNA]</scope>
    <source>
        <strain evidence="1 2">MAH-29</strain>
    </source>
</reference>
<dbReference type="RefSeq" id="WP_209141096.1">
    <property type="nucleotide sequence ID" value="NZ_JAGHKO010000005.1"/>
</dbReference>
<dbReference type="Proteomes" id="UP000677244">
    <property type="component" value="Unassembled WGS sequence"/>
</dbReference>
<dbReference type="EMBL" id="JAGHKO010000005">
    <property type="protein sequence ID" value="MBO9203040.1"/>
    <property type="molecule type" value="Genomic_DNA"/>
</dbReference>
<proteinExistence type="predicted"/>
<comment type="caution">
    <text evidence="1">The sequence shown here is derived from an EMBL/GenBank/DDBJ whole genome shotgun (WGS) entry which is preliminary data.</text>
</comment>
<evidence type="ECO:0000313" key="1">
    <source>
        <dbReference type="EMBL" id="MBO9203040.1"/>
    </source>
</evidence>
<sequence length="230" mass="26877">MNLKSFEKGLRKELNKWFSEKGFAVFEELGFTYFKKQEGYTDYVSIRLGGKAYLHELYAQVSMGRKIASIESYWEEYADLLGIQGGMRYTMNIDQLDERGVSQLAITVKDDDTEAVAKARDYIIQTFENLLYPQAELLTDIKELDRLHNDVPDTRRYGSIEKWYRRMIIAKLAGNENYKKILNIYLTMHNEGLQEEPGNKDFYEKRIFVANELDKKLNNVLPLNDPKAIV</sequence>
<evidence type="ECO:0000313" key="2">
    <source>
        <dbReference type="Proteomes" id="UP000677244"/>
    </source>
</evidence>
<accession>A0ABS3YYP3</accession>
<gene>
    <name evidence="1" type="ORF">J7I42_22300</name>
</gene>